<dbReference type="STRING" id="349215.A11S_1959"/>
<evidence type="ECO:0000256" key="5">
    <source>
        <dbReference type="SAM" id="Phobius"/>
    </source>
</evidence>
<dbReference type="PANTHER" id="PTHR36985">
    <property type="entry name" value="TRANSLOCATION AND ASSEMBLY MODULE SUBUNIT TAMB"/>
    <property type="match status" value="1"/>
</dbReference>
<organism evidence="7 8">
    <name type="scientific">Micavibrio aeruginosavorus EPB</name>
    <dbReference type="NCBI Taxonomy" id="349215"/>
    <lineage>
        <taxon>Bacteria</taxon>
        <taxon>Pseudomonadati</taxon>
        <taxon>Bdellovibrionota</taxon>
        <taxon>Bdellovibrionia</taxon>
        <taxon>Bdellovibrionales</taxon>
        <taxon>Pseudobdellovibrionaceae</taxon>
        <taxon>Micavibrio</taxon>
    </lineage>
</organism>
<comment type="subcellular location">
    <subcellularLocation>
        <location evidence="1">Membrane</location>
        <topology evidence="1">Single-pass membrane protein</topology>
    </subcellularLocation>
</comment>
<evidence type="ECO:0000313" key="7">
    <source>
        <dbReference type="EMBL" id="AGH98760.1"/>
    </source>
</evidence>
<dbReference type="Proteomes" id="UP000011932">
    <property type="component" value="Chromosome"/>
</dbReference>
<name>M4VJT5_9BACT</name>
<dbReference type="PATRIC" id="fig|349215.9.peg.1903"/>
<accession>M4VJT5</accession>
<sequence length="1067" mass="112288">MRIKTILQKTGHAVLEVLSVLFLFVMMIHVLIAVGFVWLGTPGGQAMLRKQINLALDGTGYAVDYHAVYYSAISGLTITGLRIDDSDGIVADADRMTMRLGIVPLAARHAAISFDAGAVTVHRLPAGAKDEDTEKPTGFTLPDLYFSSLSLDRLRIKRLDLRDGVVGSAVVLAPDVTMKVNLSSGLGLDISAAIGQPGNTVIAWMPQMLRIKGAVDTQNLRANLETFRVESASYTADGAGRADLHTGGDVDFTLAVQSSDLRPLTGEGGQADVQVRIHGVSNDPALNLSGSLVMDRLVENGLPRLDVTATAQNIVSTPAGTVEMTGRYRDVDLQAALKFSYDAPELNISALTLTGPDLTAGGDGLVNTSTRLISGEARADIAALATYAPLIGKDLAGRVKVNASFAPTAAATQAVTLDADIQGARYDTYSADHLRVKAALADIQNPWPQTMDVVLDGAKLSDTIAVKTMVAKITQNDTGDYRLNIDGTGTVPQALRVNGQADLSALDQPVPSLRNIDMAVTMGGSSVRLTGDVVDQIAKLSMVTKDFKMADIPATLPVALTGTAVTGTVDITGPLASPMIAVTAQSDDLVVAPDVPAITLAVKGGYQSGIARFDVNGIGPAIQALSARASVPLAVSLYPFAFDLPGQTPLEGAVNAHLDSAVLAGLILPPGHRLSGDLRVDGTIMGTLSAPDARGTVTFQNGTYDYDQYDVTLRDIDIAADLDRTRIKLQKLSAVDGRGGHISGGGVFDLVSTAATSMTLDLDGVRLVKSNLADGTADAALALNGRADGYDVTGMVTLNDFNVTIPEKFQTQIPELNIITPERTAGQDPLLQKIALDVKLRAPQRIFVRGWGLDAEFGGNLDVTGTAAAPLVNGTFSSIRGRYEEFGKRFDLARANLRFQGAVPPSPYLDVEATHDTGEVKASVLLTGRVSEPKISFASVPALPEDEVMSRILFGKDMSRISAFQAVQLTQTLQRFSGKGGGFDPVGMVRDITGLDDISVESDDDGATTVGVGKYLTDRVYLRVENDTGGTGSAASIEVEVTPSISVESSVGQDAKAGGGIFWTRDY</sequence>
<evidence type="ECO:0000256" key="1">
    <source>
        <dbReference type="ARBA" id="ARBA00004167"/>
    </source>
</evidence>
<dbReference type="GO" id="GO:0005886">
    <property type="term" value="C:plasma membrane"/>
    <property type="evidence" value="ECO:0007669"/>
    <property type="project" value="InterPro"/>
</dbReference>
<gene>
    <name evidence="7" type="ORF">A11S_1959</name>
</gene>
<dbReference type="Pfam" id="PF04357">
    <property type="entry name" value="TamB"/>
    <property type="match status" value="1"/>
</dbReference>
<evidence type="ECO:0000256" key="2">
    <source>
        <dbReference type="ARBA" id="ARBA00022692"/>
    </source>
</evidence>
<evidence type="ECO:0000259" key="6">
    <source>
        <dbReference type="Pfam" id="PF04357"/>
    </source>
</evidence>
<keyword evidence="2 5" id="KW-0812">Transmembrane</keyword>
<protein>
    <recommendedName>
        <fullName evidence="6">Translocation and assembly module TamB C-terminal domain-containing protein</fullName>
    </recommendedName>
</protein>
<feature type="transmembrane region" description="Helical" evidence="5">
    <location>
        <begin position="12"/>
        <end position="39"/>
    </location>
</feature>
<dbReference type="AlphaFoldDB" id="M4VJT5"/>
<dbReference type="InterPro" id="IPR007452">
    <property type="entry name" value="TamB_C"/>
</dbReference>
<proteinExistence type="predicted"/>
<dbReference type="RefSeq" id="WP_015468287.1">
    <property type="nucleotide sequence ID" value="NC_020812.1"/>
</dbReference>
<dbReference type="HOGENOM" id="CLU_288176_0_0_5"/>
<feature type="domain" description="Translocation and assembly module TamB C-terminal" evidence="6">
    <location>
        <begin position="731"/>
        <end position="1067"/>
    </location>
</feature>
<keyword evidence="3 5" id="KW-1133">Transmembrane helix</keyword>
<keyword evidence="4 5" id="KW-0472">Membrane</keyword>
<dbReference type="GO" id="GO:0097347">
    <property type="term" value="C:TAM protein secretion complex"/>
    <property type="evidence" value="ECO:0007669"/>
    <property type="project" value="TreeGrafter"/>
</dbReference>
<dbReference type="GO" id="GO:0009306">
    <property type="term" value="P:protein secretion"/>
    <property type="evidence" value="ECO:0007669"/>
    <property type="project" value="InterPro"/>
</dbReference>
<dbReference type="OrthoDB" id="7784409at2"/>
<dbReference type="PANTHER" id="PTHR36985:SF1">
    <property type="entry name" value="TRANSLOCATION AND ASSEMBLY MODULE SUBUNIT TAMB"/>
    <property type="match status" value="1"/>
</dbReference>
<reference evidence="7 8" key="1">
    <citation type="journal article" date="2013" name="ISME J.">
        <title>By their genes ye shall know them: genomic signatures of predatory bacteria.</title>
        <authorList>
            <person name="Pasternak Z."/>
            <person name="Pietrokovski S."/>
            <person name="Rotem O."/>
            <person name="Gophna U."/>
            <person name="Lurie-Weinberger M.N."/>
            <person name="Jurkevitch E."/>
        </authorList>
    </citation>
    <scope>NUCLEOTIDE SEQUENCE [LARGE SCALE GENOMIC DNA]</scope>
    <source>
        <strain evidence="7">EPB</strain>
    </source>
</reference>
<dbReference type="KEGG" id="man:A11S_1959"/>
<evidence type="ECO:0000313" key="8">
    <source>
        <dbReference type="Proteomes" id="UP000011932"/>
    </source>
</evidence>
<dbReference type="EMBL" id="CP003538">
    <property type="protein sequence ID" value="AGH98760.1"/>
    <property type="molecule type" value="Genomic_DNA"/>
</dbReference>
<evidence type="ECO:0000256" key="4">
    <source>
        <dbReference type="ARBA" id="ARBA00023136"/>
    </source>
</evidence>
<evidence type="ECO:0000256" key="3">
    <source>
        <dbReference type="ARBA" id="ARBA00022989"/>
    </source>
</evidence>